<name>A0A2V1E995_9PLEO</name>
<dbReference type="OrthoDB" id="69177at2759"/>
<dbReference type="SUPFAM" id="SSF51197">
    <property type="entry name" value="Clavaminate synthase-like"/>
    <property type="match status" value="1"/>
</dbReference>
<feature type="domain" description="Prolyl 4-hydroxylase alpha subunit" evidence="6">
    <location>
        <begin position="42"/>
        <end position="243"/>
    </location>
</feature>
<protein>
    <submittedName>
        <fullName evidence="7">Oxidoreductase domain-containing protein</fullName>
    </submittedName>
</protein>
<dbReference type="InterPro" id="IPR044862">
    <property type="entry name" value="Pro_4_hyd_alph_FE2OG_OXY"/>
</dbReference>
<dbReference type="Pfam" id="PF13640">
    <property type="entry name" value="2OG-FeII_Oxy_3"/>
    <property type="match status" value="1"/>
</dbReference>
<dbReference type="SMART" id="SM00702">
    <property type="entry name" value="P4Hc"/>
    <property type="match status" value="1"/>
</dbReference>
<dbReference type="Proteomes" id="UP000244855">
    <property type="component" value="Unassembled WGS sequence"/>
</dbReference>
<evidence type="ECO:0000256" key="5">
    <source>
        <dbReference type="ARBA" id="ARBA00023004"/>
    </source>
</evidence>
<dbReference type="GO" id="GO:0031418">
    <property type="term" value="F:L-ascorbic acid binding"/>
    <property type="evidence" value="ECO:0007669"/>
    <property type="project" value="InterPro"/>
</dbReference>
<dbReference type="AlphaFoldDB" id="A0A2V1E995"/>
<evidence type="ECO:0000313" key="8">
    <source>
        <dbReference type="Proteomes" id="UP000244855"/>
    </source>
</evidence>
<sequence length="250" mass="28540">MTTTTTPTPIPFPVGFLDGPAPNLTRTKIDFEKDGLPPFKNNWAVVLDGVLSQDECKTLLNVVESTTDGEWERAMVNVGGGFQMLYEDTRKCGRIIHDNEELAAKLWARLESAVPEIHVLHDWERVTGLGPWKRNETWKMTRLNERMRFLKYVGGEYFKAHCDGNYQTPDGKERSYFTLHLYLNDAEGQMEGGATIFHDWTMTQELRIEPKAGRVLLFQHRDLLHSGGDVLSGVKYTVRTDIMYTKVSEA</sequence>
<keyword evidence="8" id="KW-1185">Reference proteome</keyword>
<evidence type="ECO:0000259" key="6">
    <source>
        <dbReference type="SMART" id="SM00702"/>
    </source>
</evidence>
<evidence type="ECO:0000256" key="4">
    <source>
        <dbReference type="ARBA" id="ARBA00023002"/>
    </source>
</evidence>
<proteinExistence type="predicted"/>
<dbReference type="GO" id="GO:0005506">
    <property type="term" value="F:iron ion binding"/>
    <property type="evidence" value="ECO:0007669"/>
    <property type="project" value="InterPro"/>
</dbReference>
<keyword evidence="2" id="KW-0479">Metal-binding</keyword>
<dbReference type="PANTHER" id="PTHR10869">
    <property type="entry name" value="PROLYL 4-HYDROXYLASE ALPHA SUBUNIT"/>
    <property type="match status" value="1"/>
</dbReference>
<dbReference type="InterPro" id="IPR006620">
    <property type="entry name" value="Pro_4_hyd_alph"/>
</dbReference>
<evidence type="ECO:0000256" key="3">
    <source>
        <dbReference type="ARBA" id="ARBA00022964"/>
    </source>
</evidence>
<evidence type="ECO:0000313" key="7">
    <source>
        <dbReference type="EMBL" id="PVI06742.1"/>
    </source>
</evidence>
<keyword evidence="4" id="KW-0560">Oxidoreductase</keyword>
<keyword evidence="3" id="KW-0223">Dioxygenase</keyword>
<dbReference type="STRING" id="97972.A0A2V1E995"/>
<organism evidence="7 8">
    <name type="scientific">Periconia macrospinosa</name>
    <dbReference type="NCBI Taxonomy" id="97972"/>
    <lineage>
        <taxon>Eukaryota</taxon>
        <taxon>Fungi</taxon>
        <taxon>Dikarya</taxon>
        <taxon>Ascomycota</taxon>
        <taxon>Pezizomycotina</taxon>
        <taxon>Dothideomycetes</taxon>
        <taxon>Pleosporomycetidae</taxon>
        <taxon>Pleosporales</taxon>
        <taxon>Massarineae</taxon>
        <taxon>Periconiaceae</taxon>
        <taxon>Periconia</taxon>
    </lineage>
</organism>
<keyword evidence="5" id="KW-0408">Iron</keyword>
<dbReference type="Gene3D" id="2.60.120.620">
    <property type="entry name" value="q2cbj1_9rhob like domain"/>
    <property type="match status" value="1"/>
</dbReference>
<dbReference type="EMBL" id="KZ805307">
    <property type="protein sequence ID" value="PVI06742.1"/>
    <property type="molecule type" value="Genomic_DNA"/>
</dbReference>
<accession>A0A2V1E995</accession>
<dbReference type="InterPro" id="IPR045054">
    <property type="entry name" value="P4HA-like"/>
</dbReference>
<dbReference type="GO" id="GO:0005783">
    <property type="term" value="C:endoplasmic reticulum"/>
    <property type="evidence" value="ECO:0007669"/>
    <property type="project" value="TreeGrafter"/>
</dbReference>
<comment type="cofactor">
    <cofactor evidence="1">
        <name>L-ascorbate</name>
        <dbReference type="ChEBI" id="CHEBI:38290"/>
    </cofactor>
</comment>
<dbReference type="GO" id="GO:0004656">
    <property type="term" value="F:procollagen-proline 4-dioxygenase activity"/>
    <property type="evidence" value="ECO:0007669"/>
    <property type="project" value="TreeGrafter"/>
</dbReference>
<evidence type="ECO:0000256" key="2">
    <source>
        <dbReference type="ARBA" id="ARBA00022723"/>
    </source>
</evidence>
<reference evidence="7 8" key="1">
    <citation type="journal article" date="2018" name="Sci. Rep.">
        <title>Comparative genomics provides insights into the lifestyle and reveals functional heterogeneity of dark septate endophytic fungi.</title>
        <authorList>
            <person name="Knapp D.G."/>
            <person name="Nemeth J.B."/>
            <person name="Barry K."/>
            <person name="Hainaut M."/>
            <person name="Henrissat B."/>
            <person name="Johnson J."/>
            <person name="Kuo A."/>
            <person name="Lim J.H.P."/>
            <person name="Lipzen A."/>
            <person name="Nolan M."/>
            <person name="Ohm R.A."/>
            <person name="Tamas L."/>
            <person name="Grigoriev I.V."/>
            <person name="Spatafora J.W."/>
            <person name="Nagy L.G."/>
            <person name="Kovacs G.M."/>
        </authorList>
    </citation>
    <scope>NUCLEOTIDE SEQUENCE [LARGE SCALE GENOMIC DNA]</scope>
    <source>
        <strain evidence="7 8">DSE2036</strain>
    </source>
</reference>
<gene>
    <name evidence="7" type="ORF">DM02DRAFT_514156</name>
</gene>
<evidence type="ECO:0000256" key="1">
    <source>
        <dbReference type="ARBA" id="ARBA00001961"/>
    </source>
</evidence>
<dbReference type="PANTHER" id="PTHR10869:SF246">
    <property type="entry name" value="TRANSMEMBRANE PROLYL 4-HYDROXYLASE"/>
    <property type="match status" value="1"/>
</dbReference>